<keyword evidence="7 10" id="KW-0560">Oxidoreductase</keyword>
<dbReference type="InterPro" id="IPR008927">
    <property type="entry name" value="6-PGluconate_DH-like_C_sf"/>
</dbReference>
<evidence type="ECO:0000256" key="8">
    <source>
        <dbReference type="ARBA" id="ARBA00032024"/>
    </source>
</evidence>
<evidence type="ECO:0000256" key="4">
    <source>
        <dbReference type="ARBA" id="ARBA00019465"/>
    </source>
</evidence>
<keyword evidence="6 10" id="KW-0521">NADP</keyword>
<reference evidence="13 14" key="1">
    <citation type="submission" date="2015-04" db="EMBL/GenBank/DDBJ databases">
        <title>Genome sequence of aromatic hydrocarbons-degrading Sphingobium chungbukense DJ77.</title>
        <authorList>
            <person name="Kim Y.-C."/>
            <person name="Chae J.-C."/>
        </authorList>
    </citation>
    <scope>NUCLEOTIDE SEQUENCE [LARGE SCALE GENOMIC DNA]</scope>
    <source>
        <strain evidence="13 14">DJ77</strain>
    </source>
</reference>
<evidence type="ECO:0000256" key="10">
    <source>
        <dbReference type="RuleBase" id="RU362068"/>
    </source>
</evidence>
<dbReference type="InterPro" id="IPR013332">
    <property type="entry name" value="KPR_N"/>
</dbReference>
<evidence type="ECO:0000259" key="11">
    <source>
        <dbReference type="Pfam" id="PF02558"/>
    </source>
</evidence>
<comment type="pathway">
    <text evidence="1 10">Cofactor biosynthesis; (R)-pantothenate biosynthesis; (R)-pantoate from 3-methyl-2-oxobutanoate: step 2/2.</text>
</comment>
<evidence type="ECO:0000256" key="1">
    <source>
        <dbReference type="ARBA" id="ARBA00004994"/>
    </source>
</evidence>
<name>A0A0M3AIF6_9SPHN</name>
<accession>A0A0M3AIF6</accession>
<comment type="catalytic activity">
    <reaction evidence="9 10">
        <text>(R)-pantoate + NADP(+) = 2-dehydropantoate + NADPH + H(+)</text>
        <dbReference type="Rhea" id="RHEA:16233"/>
        <dbReference type="ChEBI" id="CHEBI:11561"/>
        <dbReference type="ChEBI" id="CHEBI:15378"/>
        <dbReference type="ChEBI" id="CHEBI:15980"/>
        <dbReference type="ChEBI" id="CHEBI:57783"/>
        <dbReference type="ChEBI" id="CHEBI:58349"/>
        <dbReference type="EC" id="1.1.1.169"/>
    </reaction>
</comment>
<proteinExistence type="inferred from homology"/>
<feature type="domain" description="Ketopantoate reductase C-terminal" evidence="12">
    <location>
        <begin position="182"/>
        <end position="304"/>
    </location>
</feature>
<dbReference type="PANTHER" id="PTHR21708:SF26">
    <property type="entry name" value="2-DEHYDROPANTOATE 2-REDUCTASE"/>
    <property type="match status" value="1"/>
</dbReference>
<dbReference type="RefSeq" id="WP_008828094.1">
    <property type="nucleotide sequence ID" value="NZ_LBIC01000014.1"/>
</dbReference>
<evidence type="ECO:0000256" key="3">
    <source>
        <dbReference type="ARBA" id="ARBA00013014"/>
    </source>
</evidence>
<dbReference type="Pfam" id="PF02558">
    <property type="entry name" value="ApbA"/>
    <property type="match status" value="1"/>
</dbReference>
<keyword evidence="14" id="KW-1185">Reference proteome</keyword>
<dbReference type="SUPFAM" id="SSF48179">
    <property type="entry name" value="6-phosphogluconate dehydrogenase C-terminal domain-like"/>
    <property type="match status" value="1"/>
</dbReference>
<dbReference type="Gene3D" id="1.10.1040.10">
    <property type="entry name" value="N-(1-d-carboxylethyl)-l-norvaline Dehydrogenase, domain 2"/>
    <property type="match status" value="1"/>
</dbReference>
<sequence length="310" mass="32447">MSRFVIIGAGAIGSFLSTRLHNAGHEVLLIARGARLEALRNTGVLLSEGGAERQVRVPVSAACDPATPPDHAILATKTFQIESALALLEPLRGSRFTLLTVQNGVEAPGIAQAALPRAVVLGARMHGFFELEDGIVRHTGVPATLLAGPVADRATDPAAGQASAILAGDLIAAGVPTTLTGDMRPALWDKFLMAATIGAVAPAFGLKVGQVLGHPQASALLREAMAEVERIAAALGIELPPDCIYEKLDFIGRFPPDVTSSLQRDLEAGRPSEFVHLSGAIPRFARQADLPCPATDEILARLRARGLQPD</sequence>
<dbReference type="GO" id="GO:0008677">
    <property type="term" value="F:2-dehydropantoate 2-reductase activity"/>
    <property type="evidence" value="ECO:0007669"/>
    <property type="project" value="UniProtKB-EC"/>
</dbReference>
<dbReference type="InterPro" id="IPR051402">
    <property type="entry name" value="KPR-Related"/>
</dbReference>
<dbReference type="SUPFAM" id="SSF51735">
    <property type="entry name" value="NAD(P)-binding Rossmann-fold domains"/>
    <property type="match status" value="1"/>
</dbReference>
<gene>
    <name evidence="13" type="ORF">YP76_23355</name>
</gene>
<dbReference type="Proteomes" id="UP000033874">
    <property type="component" value="Unassembled WGS sequence"/>
</dbReference>
<protein>
    <recommendedName>
        <fullName evidence="4 10">2-dehydropantoate 2-reductase</fullName>
        <ecNumber evidence="3 10">1.1.1.169</ecNumber>
    </recommendedName>
    <alternativeName>
        <fullName evidence="8 10">Ketopantoate reductase</fullName>
    </alternativeName>
</protein>
<evidence type="ECO:0000256" key="2">
    <source>
        <dbReference type="ARBA" id="ARBA00007870"/>
    </source>
</evidence>
<dbReference type="EMBL" id="LBIC01000014">
    <property type="protein sequence ID" value="KKW89763.1"/>
    <property type="molecule type" value="Genomic_DNA"/>
</dbReference>
<evidence type="ECO:0000259" key="12">
    <source>
        <dbReference type="Pfam" id="PF08546"/>
    </source>
</evidence>
<dbReference type="InterPro" id="IPR013328">
    <property type="entry name" value="6PGD_dom2"/>
</dbReference>
<dbReference type="InterPro" id="IPR003710">
    <property type="entry name" value="ApbA"/>
</dbReference>
<dbReference type="PATRIC" id="fig|56193.3.peg.4918"/>
<dbReference type="GO" id="GO:0005737">
    <property type="term" value="C:cytoplasm"/>
    <property type="evidence" value="ECO:0007669"/>
    <property type="project" value="TreeGrafter"/>
</dbReference>
<evidence type="ECO:0000313" key="14">
    <source>
        <dbReference type="Proteomes" id="UP000033874"/>
    </source>
</evidence>
<dbReference type="AlphaFoldDB" id="A0A0M3AIF6"/>
<comment type="function">
    <text evidence="10">Catalyzes the NADPH-dependent reduction of ketopantoate into pantoic acid.</text>
</comment>
<evidence type="ECO:0000256" key="7">
    <source>
        <dbReference type="ARBA" id="ARBA00023002"/>
    </source>
</evidence>
<dbReference type="Pfam" id="PF08546">
    <property type="entry name" value="ApbA_C"/>
    <property type="match status" value="1"/>
</dbReference>
<dbReference type="PANTHER" id="PTHR21708">
    <property type="entry name" value="PROBABLE 2-DEHYDROPANTOATE 2-REDUCTASE"/>
    <property type="match status" value="1"/>
</dbReference>
<keyword evidence="5 10" id="KW-0566">Pantothenate biosynthesis</keyword>
<dbReference type="EC" id="1.1.1.169" evidence="3 10"/>
<dbReference type="NCBIfam" id="TIGR00745">
    <property type="entry name" value="apbA_panE"/>
    <property type="match status" value="1"/>
</dbReference>
<dbReference type="GO" id="GO:0015940">
    <property type="term" value="P:pantothenate biosynthetic process"/>
    <property type="evidence" value="ECO:0007669"/>
    <property type="project" value="UniProtKB-UniPathway"/>
</dbReference>
<organism evidence="13 14">
    <name type="scientific">Sphingobium chungbukense</name>
    <dbReference type="NCBI Taxonomy" id="56193"/>
    <lineage>
        <taxon>Bacteria</taxon>
        <taxon>Pseudomonadati</taxon>
        <taxon>Pseudomonadota</taxon>
        <taxon>Alphaproteobacteria</taxon>
        <taxon>Sphingomonadales</taxon>
        <taxon>Sphingomonadaceae</taxon>
        <taxon>Sphingobium</taxon>
    </lineage>
</organism>
<dbReference type="Gene3D" id="3.40.50.720">
    <property type="entry name" value="NAD(P)-binding Rossmann-like Domain"/>
    <property type="match status" value="1"/>
</dbReference>
<dbReference type="InterPro" id="IPR036291">
    <property type="entry name" value="NAD(P)-bd_dom_sf"/>
</dbReference>
<comment type="caution">
    <text evidence="13">The sequence shown here is derived from an EMBL/GenBank/DDBJ whole genome shotgun (WGS) entry which is preliminary data.</text>
</comment>
<evidence type="ECO:0000256" key="6">
    <source>
        <dbReference type="ARBA" id="ARBA00022857"/>
    </source>
</evidence>
<evidence type="ECO:0000256" key="9">
    <source>
        <dbReference type="ARBA" id="ARBA00048793"/>
    </source>
</evidence>
<dbReference type="UniPathway" id="UPA00028">
    <property type="reaction ID" value="UER00004"/>
</dbReference>
<evidence type="ECO:0000313" key="13">
    <source>
        <dbReference type="EMBL" id="KKW89763.1"/>
    </source>
</evidence>
<comment type="similarity">
    <text evidence="2 10">Belongs to the ketopantoate reductase family.</text>
</comment>
<feature type="domain" description="Ketopantoate reductase N-terminal" evidence="11">
    <location>
        <begin position="5"/>
        <end position="149"/>
    </location>
</feature>
<evidence type="ECO:0000256" key="5">
    <source>
        <dbReference type="ARBA" id="ARBA00022655"/>
    </source>
</evidence>
<dbReference type="InterPro" id="IPR013752">
    <property type="entry name" value="KPA_reductase"/>
</dbReference>
<dbReference type="STRING" id="56193.YP76_23355"/>